<gene>
    <name evidence="2" type="ORF">OIDMADRAFT_141749</name>
</gene>
<dbReference type="Proteomes" id="UP000054321">
    <property type="component" value="Unassembled WGS sequence"/>
</dbReference>
<dbReference type="OrthoDB" id="3439049at2759"/>
<reference evidence="2 3" key="1">
    <citation type="submission" date="2014-04" db="EMBL/GenBank/DDBJ databases">
        <authorList>
            <consortium name="DOE Joint Genome Institute"/>
            <person name="Kuo A."/>
            <person name="Martino E."/>
            <person name="Perotto S."/>
            <person name="Kohler A."/>
            <person name="Nagy L.G."/>
            <person name="Floudas D."/>
            <person name="Copeland A."/>
            <person name="Barry K.W."/>
            <person name="Cichocki N."/>
            <person name="Veneault-Fourrey C."/>
            <person name="LaButti K."/>
            <person name="Lindquist E.A."/>
            <person name="Lipzen A."/>
            <person name="Lundell T."/>
            <person name="Morin E."/>
            <person name="Murat C."/>
            <person name="Sun H."/>
            <person name="Tunlid A."/>
            <person name="Henrissat B."/>
            <person name="Grigoriev I.V."/>
            <person name="Hibbett D.S."/>
            <person name="Martin F."/>
            <person name="Nordberg H.P."/>
            <person name="Cantor M.N."/>
            <person name="Hua S.X."/>
        </authorList>
    </citation>
    <scope>NUCLEOTIDE SEQUENCE [LARGE SCALE GENOMIC DNA]</scope>
    <source>
        <strain evidence="2 3">Zn</strain>
    </source>
</reference>
<evidence type="ECO:0000256" key="1">
    <source>
        <dbReference type="SAM" id="MobiDB-lite"/>
    </source>
</evidence>
<feature type="compositionally biased region" description="Low complexity" evidence="1">
    <location>
        <begin position="190"/>
        <end position="208"/>
    </location>
</feature>
<name>A0A0C3HD19_OIDMZ</name>
<feature type="compositionally biased region" description="Basic residues" evidence="1">
    <location>
        <begin position="13"/>
        <end position="33"/>
    </location>
</feature>
<protein>
    <submittedName>
        <fullName evidence="2">Uncharacterized protein</fullName>
    </submittedName>
</protein>
<sequence>MSALVLNGYNPAPHHRQNRRRERPGSRSRRSITRKSQIHDICLEGLYDARDASLYLPSAKASPSPLLRQSFDQSWERWKAREAEEKSLAELDKTQLELEQRRLFGGDVDDDELHSMGILYDDEDAAGTSVSEMQTAPAFVIRPGKPRHTRHSAWEKLSLDISFYNLRDHAATAPITPPSFSCQSSIQHRPIPNSNSNSINDNIPTIPQSLPPSSPSALESIPESRESFDTPLRSPSIGDWTFVHATPYTPVASAPPSEPETWILLGDDL</sequence>
<accession>A0A0C3HD19</accession>
<keyword evidence="3" id="KW-1185">Reference proteome</keyword>
<organism evidence="2 3">
    <name type="scientific">Oidiodendron maius (strain Zn)</name>
    <dbReference type="NCBI Taxonomy" id="913774"/>
    <lineage>
        <taxon>Eukaryota</taxon>
        <taxon>Fungi</taxon>
        <taxon>Dikarya</taxon>
        <taxon>Ascomycota</taxon>
        <taxon>Pezizomycotina</taxon>
        <taxon>Leotiomycetes</taxon>
        <taxon>Leotiomycetes incertae sedis</taxon>
        <taxon>Myxotrichaceae</taxon>
        <taxon>Oidiodendron</taxon>
    </lineage>
</organism>
<proteinExistence type="predicted"/>
<dbReference type="InParanoid" id="A0A0C3HD19"/>
<dbReference type="EMBL" id="KN832871">
    <property type="protein sequence ID" value="KIN06126.1"/>
    <property type="molecule type" value="Genomic_DNA"/>
</dbReference>
<reference evidence="3" key="2">
    <citation type="submission" date="2015-01" db="EMBL/GenBank/DDBJ databases">
        <title>Evolutionary Origins and Diversification of the Mycorrhizal Mutualists.</title>
        <authorList>
            <consortium name="DOE Joint Genome Institute"/>
            <consortium name="Mycorrhizal Genomics Consortium"/>
            <person name="Kohler A."/>
            <person name="Kuo A."/>
            <person name="Nagy L.G."/>
            <person name="Floudas D."/>
            <person name="Copeland A."/>
            <person name="Barry K.W."/>
            <person name="Cichocki N."/>
            <person name="Veneault-Fourrey C."/>
            <person name="LaButti K."/>
            <person name="Lindquist E.A."/>
            <person name="Lipzen A."/>
            <person name="Lundell T."/>
            <person name="Morin E."/>
            <person name="Murat C."/>
            <person name="Riley R."/>
            <person name="Ohm R."/>
            <person name="Sun H."/>
            <person name="Tunlid A."/>
            <person name="Henrissat B."/>
            <person name="Grigoriev I.V."/>
            <person name="Hibbett D.S."/>
            <person name="Martin F."/>
        </authorList>
    </citation>
    <scope>NUCLEOTIDE SEQUENCE [LARGE SCALE GENOMIC DNA]</scope>
    <source>
        <strain evidence="3">Zn</strain>
    </source>
</reference>
<feature type="region of interest" description="Disordered" evidence="1">
    <location>
        <begin position="180"/>
        <end position="233"/>
    </location>
</feature>
<dbReference type="AlphaFoldDB" id="A0A0C3HD19"/>
<dbReference type="HOGENOM" id="CLU_1065791_0_0_1"/>
<evidence type="ECO:0000313" key="2">
    <source>
        <dbReference type="EMBL" id="KIN06126.1"/>
    </source>
</evidence>
<feature type="region of interest" description="Disordered" evidence="1">
    <location>
        <begin position="1"/>
        <end position="36"/>
    </location>
</feature>
<evidence type="ECO:0000313" key="3">
    <source>
        <dbReference type="Proteomes" id="UP000054321"/>
    </source>
</evidence>